<organism evidence="2 3">
    <name type="scientific">Lithohypha guttulata</name>
    <dbReference type="NCBI Taxonomy" id="1690604"/>
    <lineage>
        <taxon>Eukaryota</taxon>
        <taxon>Fungi</taxon>
        <taxon>Dikarya</taxon>
        <taxon>Ascomycota</taxon>
        <taxon>Pezizomycotina</taxon>
        <taxon>Eurotiomycetes</taxon>
        <taxon>Chaetothyriomycetidae</taxon>
        <taxon>Chaetothyriales</taxon>
        <taxon>Trichomeriaceae</taxon>
        <taxon>Lithohypha</taxon>
    </lineage>
</organism>
<gene>
    <name evidence="2" type="ORF">LTR24_010178</name>
</gene>
<evidence type="ECO:0000313" key="2">
    <source>
        <dbReference type="EMBL" id="KAK5074479.1"/>
    </source>
</evidence>
<dbReference type="SUPFAM" id="SSF54695">
    <property type="entry name" value="POZ domain"/>
    <property type="match status" value="1"/>
</dbReference>
<dbReference type="InterPro" id="IPR000210">
    <property type="entry name" value="BTB/POZ_dom"/>
</dbReference>
<accession>A0ABR0JUP7</accession>
<dbReference type="Gene3D" id="1.25.40.10">
    <property type="entry name" value="Tetratricopeptide repeat domain"/>
    <property type="match status" value="1"/>
</dbReference>
<dbReference type="Gene3D" id="3.30.710.10">
    <property type="entry name" value="Potassium Channel Kv1.1, Chain A"/>
    <property type="match status" value="1"/>
</dbReference>
<dbReference type="Pfam" id="PF00651">
    <property type="entry name" value="BTB"/>
    <property type="match status" value="1"/>
</dbReference>
<dbReference type="EMBL" id="JAVRRG010000285">
    <property type="protein sequence ID" value="KAK5074479.1"/>
    <property type="molecule type" value="Genomic_DNA"/>
</dbReference>
<dbReference type="PANTHER" id="PTHR43628:SF1">
    <property type="entry name" value="CHITIN SYNTHASE REGULATORY FACTOR 2-RELATED"/>
    <property type="match status" value="1"/>
</dbReference>
<keyword evidence="3" id="KW-1185">Reference proteome</keyword>
<name>A0ABR0JUP7_9EURO</name>
<dbReference type="CDD" id="cd18186">
    <property type="entry name" value="BTB_POZ_ZBTB_KLHL-like"/>
    <property type="match status" value="1"/>
</dbReference>
<dbReference type="PANTHER" id="PTHR43628">
    <property type="entry name" value="ACTIVATOR OF C KINASE PROTEIN 1-RELATED"/>
    <property type="match status" value="1"/>
</dbReference>
<protein>
    <recommendedName>
        <fullName evidence="1">BTB domain-containing protein</fullName>
    </recommendedName>
</protein>
<dbReference type="InterPro" id="IPR011333">
    <property type="entry name" value="SKP1/BTB/POZ_sf"/>
</dbReference>
<reference evidence="2 3" key="1">
    <citation type="submission" date="2023-08" db="EMBL/GenBank/DDBJ databases">
        <title>Black Yeasts Isolated from many extreme environments.</title>
        <authorList>
            <person name="Coleine C."/>
            <person name="Stajich J.E."/>
            <person name="Selbmann L."/>
        </authorList>
    </citation>
    <scope>NUCLEOTIDE SEQUENCE [LARGE SCALE GENOMIC DNA]</scope>
    <source>
        <strain evidence="2 3">CCFEE 5885</strain>
    </source>
</reference>
<evidence type="ECO:0000259" key="1">
    <source>
        <dbReference type="PROSITE" id="PS50097"/>
    </source>
</evidence>
<dbReference type="SUPFAM" id="SSF81901">
    <property type="entry name" value="HCP-like"/>
    <property type="match status" value="1"/>
</dbReference>
<dbReference type="InterPro" id="IPR011990">
    <property type="entry name" value="TPR-like_helical_dom_sf"/>
</dbReference>
<evidence type="ECO:0000313" key="3">
    <source>
        <dbReference type="Proteomes" id="UP001345013"/>
    </source>
</evidence>
<dbReference type="PROSITE" id="PS50097">
    <property type="entry name" value="BTB"/>
    <property type="match status" value="1"/>
</dbReference>
<sequence length="297" mass="32909">MGPSGLKFALFEIASSLRRGWGCTNSAVSARSFFEIAAGLGGVDAMHEPAWCYVNGIGGKKDKVAAAQVLRKAERQGSKVLGNSWTWKEKYLRSEIVKITVTNETSGTEYFMHAQVLCNESPYFAAMKNFSEGVNSAVELKEMDPDAFDIVANWFYRETIRGAKSWADFDMLVRAYGVADRLMMRACRSDILESIKSFCSKERLRPRNLLVISRLGLPKENGIVQFATDRFVFEMSRMVQAGSPSYTLDGADIEFFTAGGELVAVLVEKMLKALECFTPKAGARSTYNGRPPYSATV</sequence>
<dbReference type="InterPro" id="IPR052945">
    <property type="entry name" value="Mitotic_Regulator"/>
</dbReference>
<feature type="domain" description="BTB" evidence="1">
    <location>
        <begin position="97"/>
        <end position="164"/>
    </location>
</feature>
<proteinExistence type="predicted"/>
<comment type="caution">
    <text evidence="2">The sequence shown here is derived from an EMBL/GenBank/DDBJ whole genome shotgun (WGS) entry which is preliminary data.</text>
</comment>
<dbReference type="Proteomes" id="UP001345013">
    <property type="component" value="Unassembled WGS sequence"/>
</dbReference>